<feature type="signal peptide" evidence="2">
    <location>
        <begin position="1"/>
        <end position="22"/>
    </location>
</feature>
<dbReference type="WBParaSite" id="MhA1_Contig45.frz3.gene7">
    <property type="protein sequence ID" value="MhA1_Contig45.frz3.gene7"/>
    <property type="gene ID" value="MhA1_Contig45.frz3.gene7"/>
</dbReference>
<keyword evidence="2" id="KW-0732">Signal</keyword>
<evidence type="ECO:0000256" key="2">
    <source>
        <dbReference type="SAM" id="SignalP"/>
    </source>
</evidence>
<dbReference type="AlphaFoldDB" id="A0A1I8BRT6"/>
<accession>A0A1I8BRT6</accession>
<protein>
    <submittedName>
        <fullName evidence="4">Uncharacterized protein</fullName>
    </submittedName>
</protein>
<evidence type="ECO:0000256" key="1">
    <source>
        <dbReference type="SAM" id="MobiDB-lite"/>
    </source>
</evidence>
<evidence type="ECO:0000313" key="3">
    <source>
        <dbReference type="Proteomes" id="UP000095281"/>
    </source>
</evidence>
<sequence length="200" mass="21948">MRPFTGCCSTAALALFSLPALAGSSSDNLTNNLNNANKRPLNNNNNVQPSPTSSLLLPPFNAADSRLISKCATRAQQKQRRNQQIDKTSLSTSLSLLERLGLGEEQNVGSPPFSGLPIRQLRYEHAHRRGALYCQSGTWLEMTGDVEGPVNVRGTKNQNQLSNNFRIPGCRLWPCQYSGGGQSALPLHVNFIFLREIGRK</sequence>
<keyword evidence="3" id="KW-1185">Reference proteome</keyword>
<evidence type="ECO:0000313" key="4">
    <source>
        <dbReference type="WBParaSite" id="MhA1_Contig45.frz3.gene7"/>
    </source>
</evidence>
<feature type="region of interest" description="Disordered" evidence="1">
    <location>
        <begin position="31"/>
        <end position="54"/>
    </location>
</feature>
<dbReference type="Proteomes" id="UP000095281">
    <property type="component" value="Unplaced"/>
</dbReference>
<organism evidence="3 4">
    <name type="scientific">Meloidogyne hapla</name>
    <name type="common">Root-knot nematode worm</name>
    <dbReference type="NCBI Taxonomy" id="6305"/>
    <lineage>
        <taxon>Eukaryota</taxon>
        <taxon>Metazoa</taxon>
        <taxon>Ecdysozoa</taxon>
        <taxon>Nematoda</taxon>
        <taxon>Chromadorea</taxon>
        <taxon>Rhabditida</taxon>
        <taxon>Tylenchina</taxon>
        <taxon>Tylenchomorpha</taxon>
        <taxon>Tylenchoidea</taxon>
        <taxon>Meloidogynidae</taxon>
        <taxon>Meloidogyninae</taxon>
        <taxon>Meloidogyne</taxon>
    </lineage>
</organism>
<reference evidence="4" key="1">
    <citation type="submission" date="2016-11" db="UniProtKB">
        <authorList>
            <consortium name="WormBaseParasite"/>
        </authorList>
    </citation>
    <scope>IDENTIFICATION</scope>
</reference>
<feature type="chain" id="PRO_5009316108" evidence="2">
    <location>
        <begin position="23"/>
        <end position="200"/>
    </location>
</feature>
<name>A0A1I8BRT6_MELHA</name>
<proteinExistence type="predicted"/>